<keyword evidence="2" id="KW-1185">Reference proteome</keyword>
<evidence type="ECO:0000313" key="2">
    <source>
        <dbReference type="Proteomes" id="UP001465976"/>
    </source>
</evidence>
<reference evidence="1 2" key="1">
    <citation type="submission" date="2024-02" db="EMBL/GenBank/DDBJ databases">
        <title>A draft genome for the cacao thread blight pathogen Marasmius crinis-equi.</title>
        <authorList>
            <person name="Cohen S.P."/>
            <person name="Baruah I.K."/>
            <person name="Amoako-Attah I."/>
            <person name="Bukari Y."/>
            <person name="Meinhardt L.W."/>
            <person name="Bailey B.A."/>
        </authorList>
    </citation>
    <scope>NUCLEOTIDE SEQUENCE [LARGE SCALE GENOMIC DNA]</scope>
    <source>
        <strain evidence="1 2">GH-76</strain>
    </source>
</reference>
<gene>
    <name evidence="1" type="ORF">V5O48_012557</name>
</gene>
<comment type="caution">
    <text evidence="1">The sequence shown here is derived from an EMBL/GenBank/DDBJ whole genome shotgun (WGS) entry which is preliminary data.</text>
</comment>
<dbReference type="EMBL" id="JBAHYK010001126">
    <property type="protein sequence ID" value="KAL0569403.1"/>
    <property type="molecule type" value="Genomic_DNA"/>
</dbReference>
<proteinExistence type="predicted"/>
<accession>A0ABR3F2G1</accession>
<organism evidence="1 2">
    <name type="scientific">Marasmius crinis-equi</name>
    <dbReference type="NCBI Taxonomy" id="585013"/>
    <lineage>
        <taxon>Eukaryota</taxon>
        <taxon>Fungi</taxon>
        <taxon>Dikarya</taxon>
        <taxon>Basidiomycota</taxon>
        <taxon>Agaricomycotina</taxon>
        <taxon>Agaricomycetes</taxon>
        <taxon>Agaricomycetidae</taxon>
        <taxon>Agaricales</taxon>
        <taxon>Marasmiineae</taxon>
        <taxon>Marasmiaceae</taxon>
        <taxon>Marasmius</taxon>
    </lineage>
</organism>
<protein>
    <submittedName>
        <fullName evidence="1">Uncharacterized protein</fullName>
    </submittedName>
</protein>
<name>A0ABR3F2G1_9AGAR</name>
<dbReference type="Proteomes" id="UP001465976">
    <property type="component" value="Unassembled WGS sequence"/>
</dbReference>
<feature type="non-terminal residue" evidence="1">
    <location>
        <position position="1"/>
    </location>
</feature>
<sequence length="69" mass="8061">TFTIAKALDEDGNEIVPEVEYLDEIVSPIQMSIHPKTGQIRRRTWSVTVSLTEWRRQLLWIDILQVLVL</sequence>
<evidence type="ECO:0000313" key="1">
    <source>
        <dbReference type="EMBL" id="KAL0569403.1"/>
    </source>
</evidence>